<feature type="domain" description="MSP" evidence="2">
    <location>
        <begin position="397"/>
        <end position="519"/>
    </location>
</feature>
<comment type="caution">
    <text evidence="3">The sequence shown here is derived from an EMBL/GenBank/DDBJ whole genome shotgun (WGS) entry which is preliminary data.</text>
</comment>
<sequence>MTTSSVIPIQFRELFSLQKAAGIDQANITLQNVSMESDKYIVVREIVGKSVHVVIFDMDKPNEVMRNTVNADLALMNPSSKILALKIGKTLQLLDLEQKAQIKKHTASEEIVLLKWINEETIGIVTGEFVYHWTVAGNKDPFKVFERHFTLSNQPIVNYRSDFQGKFHFLVGISVKKQQVVGSIQLYNNESKKSQLFEGHTACFTQFKAENNSKPISLFIYAVRSKNGVGKLHIVQLSETQKGNQPYQSKTDNFHFHTDETDDFPVAIQSSKSGLLYLFTKLGYVHLFDIETGTKICNTRISDKAVLLSTELKEDDGMICIDGSGKVISVGLDKSAIIPFILKHHKNTELALKFASRYNLDTDGVTSDNNNNDQPVAIQVHQQQSSISNGTAPMQPLFESTPRNVLVFKENVGRFVSVSLTVTNREMRAIYFKIKSTSNRFYSICPENGIIQPKENVEVIIKPSDDSLANLQEITTKKHKFLIMSAIVSNLAVQAENFWKGKKQFSEGVYSKKLKTKVQKTPHNQQNSEQRKSSTNKGKLSKKGKQMLEQKASETIEIPKADLGETSQQSEGLLEKRSKKTSPIPENLETILESDREQSQELASPAPESFQGFELVPRVAETSNNSEGVSVQEPKVEANRSNSSVNRLYAQYSAEIALSLLEKMSTRDAVQFRIELNSFLEKYEAKFLGE</sequence>
<feature type="compositionally biased region" description="Basic and acidic residues" evidence="1">
    <location>
        <begin position="546"/>
        <end position="563"/>
    </location>
</feature>
<dbReference type="PANTHER" id="PTHR10292:SF1">
    <property type="entry name" value="CLATHRIN HEAVY CHAIN"/>
    <property type="match status" value="1"/>
</dbReference>
<keyword evidence="4" id="KW-1185">Reference proteome</keyword>
<dbReference type="EMBL" id="JBICBT010000354">
    <property type="protein sequence ID" value="KAL3116670.1"/>
    <property type="molecule type" value="Genomic_DNA"/>
</dbReference>
<feature type="region of interest" description="Disordered" evidence="1">
    <location>
        <begin position="514"/>
        <end position="586"/>
    </location>
</feature>
<proteinExistence type="predicted"/>
<dbReference type="Gene3D" id="2.60.40.10">
    <property type="entry name" value="Immunoglobulins"/>
    <property type="match status" value="1"/>
</dbReference>
<dbReference type="SUPFAM" id="SSF49354">
    <property type="entry name" value="PapD-like"/>
    <property type="match status" value="1"/>
</dbReference>
<dbReference type="InterPro" id="IPR013783">
    <property type="entry name" value="Ig-like_fold"/>
</dbReference>
<gene>
    <name evidence="3" type="ORF">niasHT_000748</name>
</gene>
<dbReference type="Pfam" id="PF00635">
    <property type="entry name" value="Motile_Sperm"/>
    <property type="match status" value="1"/>
</dbReference>
<dbReference type="Gene3D" id="2.130.10.110">
    <property type="entry name" value="Clathrin heavy-chain terminal domain"/>
    <property type="match status" value="1"/>
</dbReference>
<dbReference type="PROSITE" id="PS50202">
    <property type="entry name" value="MSP"/>
    <property type="match status" value="1"/>
</dbReference>
<dbReference type="InterPro" id="IPR016025">
    <property type="entry name" value="Clathrin_H-chain_N"/>
</dbReference>
<evidence type="ECO:0000313" key="4">
    <source>
        <dbReference type="Proteomes" id="UP001620626"/>
    </source>
</evidence>
<dbReference type="InterPro" id="IPR008962">
    <property type="entry name" value="PapD-like_sf"/>
</dbReference>
<dbReference type="InterPro" id="IPR000535">
    <property type="entry name" value="MSP_dom"/>
</dbReference>
<dbReference type="SUPFAM" id="SSF50989">
    <property type="entry name" value="Clathrin heavy-chain terminal domain"/>
    <property type="match status" value="1"/>
</dbReference>
<evidence type="ECO:0000256" key="1">
    <source>
        <dbReference type="SAM" id="MobiDB-lite"/>
    </source>
</evidence>
<dbReference type="Proteomes" id="UP001620626">
    <property type="component" value="Unassembled WGS sequence"/>
</dbReference>
<dbReference type="PANTHER" id="PTHR10292">
    <property type="entry name" value="CLATHRIN HEAVY CHAIN RELATED"/>
    <property type="match status" value="1"/>
</dbReference>
<protein>
    <recommendedName>
        <fullName evidence="2">MSP domain-containing protein</fullName>
    </recommendedName>
</protein>
<feature type="compositionally biased region" description="Polar residues" evidence="1">
    <location>
        <begin position="521"/>
        <end position="538"/>
    </location>
</feature>
<dbReference type="AlphaFoldDB" id="A0ABD2LN45"/>
<accession>A0ABD2LN45</accession>
<name>A0ABD2LN45_9BILA</name>
<evidence type="ECO:0000313" key="3">
    <source>
        <dbReference type="EMBL" id="KAL3116670.1"/>
    </source>
</evidence>
<organism evidence="3 4">
    <name type="scientific">Heterodera trifolii</name>
    <dbReference type="NCBI Taxonomy" id="157864"/>
    <lineage>
        <taxon>Eukaryota</taxon>
        <taxon>Metazoa</taxon>
        <taxon>Ecdysozoa</taxon>
        <taxon>Nematoda</taxon>
        <taxon>Chromadorea</taxon>
        <taxon>Rhabditida</taxon>
        <taxon>Tylenchina</taxon>
        <taxon>Tylenchomorpha</taxon>
        <taxon>Tylenchoidea</taxon>
        <taxon>Heteroderidae</taxon>
        <taxon>Heteroderinae</taxon>
        <taxon>Heterodera</taxon>
    </lineage>
</organism>
<evidence type="ECO:0000259" key="2">
    <source>
        <dbReference type="PROSITE" id="PS50202"/>
    </source>
</evidence>
<reference evidence="3 4" key="1">
    <citation type="submission" date="2024-10" db="EMBL/GenBank/DDBJ databases">
        <authorList>
            <person name="Kim D."/>
        </authorList>
    </citation>
    <scope>NUCLEOTIDE SEQUENCE [LARGE SCALE GENOMIC DNA]</scope>
    <source>
        <strain evidence="3">BH-2024</strain>
    </source>
</reference>